<protein>
    <recommendedName>
        <fullName evidence="3">DUF1349 domain-containing protein</fullName>
    </recommendedName>
</protein>
<dbReference type="Gene3D" id="2.60.120.200">
    <property type="match status" value="1"/>
</dbReference>
<reference evidence="1 2" key="1">
    <citation type="submission" date="2017-01" db="EMBL/GenBank/DDBJ databases">
        <authorList>
            <person name="Varghese N."/>
            <person name="Submissions S."/>
        </authorList>
    </citation>
    <scope>NUCLEOTIDE SEQUENCE [LARGE SCALE GENOMIC DNA]</scope>
    <source>
        <strain evidence="1 2">ATCC 23464</strain>
    </source>
</reference>
<dbReference type="SUPFAM" id="SSF49899">
    <property type="entry name" value="Concanavalin A-like lectins/glucanases"/>
    <property type="match status" value="1"/>
</dbReference>
<dbReference type="Pfam" id="PF07081">
    <property type="entry name" value="DUF1349"/>
    <property type="match status" value="1"/>
</dbReference>
<keyword evidence="2" id="KW-1185">Reference proteome</keyword>
<dbReference type="Proteomes" id="UP000186666">
    <property type="component" value="Unassembled WGS sequence"/>
</dbReference>
<comment type="caution">
    <text evidence="1">The sequence shown here is derived from an EMBL/GenBank/DDBJ whole genome shotgun (WGS) entry which is preliminary data.</text>
</comment>
<proteinExistence type="predicted"/>
<dbReference type="PANTHER" id="PTHR35332:SF2">
    <property type="entry name" value="REGULATION OF ENOLASE PROTEIN 1"/>
    <property type="match status" value="1"/>
</dbReference>
<dbReference type="InterPro" id="IPR009784">
    <property type="entry name" value="DUF1349"/>
</dbReference>
<evidence type="ECO:0000313" key="2">
    <source>
        <dbReference type="Proteomes" id="UP000186666"/>
    </source>
</evidence>
<dbReference type="EMBL" id="FTNK01000012">
    <property type="protein sequence ID" value="SIR37910.1"/>
    <property type="molecule type" value="Genomic_DNA"/>
</dbReference>
<gene>
    <name evidence="1" type="ORF">SAMN05421578_11278</name>
</gene>
<dbReference type="PANTHER" id="PTHR35332">
    <property type="entry name" value="REGULATION OF ENOLASE PROTEIN 1"/>
    <property type="match status" value="1"/>
</dbReference>
<accession>A0ABY1K7L9</accession>
<organism evidence="1 2">
    <name type="scientific">Paenibacillus macquariensis</name>
    <dbReference type="NCBI Taxonomy" id="948756"/>
    <lineage>
        <taxon>Bacteria</taxon>
        <taxon>Bacillati</taxon>
        <taxon>Bacillota</taxon>
        <taxon>Bacilli</taxon>
        <taxon>Bacillales</taxon>
        <taxon>Paenibacillaceae</taxon>
        <taxon>Paenibacillus</taxon>
    </lineage>
</organism>
<name>A0ABY1K7L9_9BACL</name>
<evidence type="ECO:0000313" key="1">
    <source>
        <dbReference type="EMBL" id="SIR37910.1"/>
    </source>
</evidence>
<evidence type="ECO:0008006" key="3">
    <source>
        <dbReference type="Google" id="ProtNLM"/>
    </source>
</evidence>
<dbReference type="InterPro" id="IPR013320">
    <property type="entry name" value="ConA-like_dom_sf"/>
</dbReference>
<dbReference type="RefSeq" id="WP_068586476.1">
    <property type="nucleotide sequence ID" value="NZ_FTNK01000012.1"/>
</dbReference>
<sequence>MNTFENFNWLNKSQTNYNNGELVIYAPEKIDFFCNNGAIAEEGITPESLHNAPFYYTEVNGDFVMQVQVSHDFKDTYDSASIMVMKDLNVWAKACFEKTDFDTHAVVSVVTNHTSDDANGCNIDGNEAWLQVARVGNSFAFHYSTDAENFYMMRFYNLPVDETIKVGLVAQAPQGKGGDRHYKNFSLQNKTVKNIRMGK</sequence>